<feature type="coiled-coil region" evidence="7">
    <location>
        <begin position="84"/>
        <end position="118"/>
    </location>
</feature>
<dbReference type="GO" id="GO:0046983">
    <property type="term" value="F:protein dimerization activity"/>
    <property type="evidence" value="ECO:0007669"/>
    <property type="project" value="InterPro"/>
</dbReference>
<sequence>MSDSDEFDLESNVEDADYPNQNERPLSTNVNDVQAERRAHHNALERKRRDIIKESFQALSDTVPILKGEKASRALILKKAAEYIDTAQKRTNDIRQDIEYLKKQNRLMEARIQLLENGADLEMLKTLETQERTLASIDEGDANGD</sequence>
<keyword evidence="4" id="KW-0010">Activator</keyword>
<dbReference type="EMBL" id="GECZ01013522">
    <property type="protein sequence ID" value="JAS56247.1"/>
    <property type="molecule type" value="Transcribed_RNA"/>
</dbReference>
<keyword evidence="3" id="KW-0238">DNA-binding</keyword>
<evidence type="ECO:0000256" key="1">
    <source>
        <dbReference type="ARBA" id="ARBA00007628"/>
    </source>
</evidence>
<feature type="compositionally biased region" description="Acidic residues" evidence="8">
    <location>
        <begin position="1"/>
        <end position="17"/>
    </location>
</feature>
<evidence type="ECO:0000256" key="7">
    <source>
        <dbReference type="SAM" id="Coils"/>
    </source>
</evidence>
<feature type="domain" description="BHLH" evidence="9">
    <location>
        <begin position="36"/>
        <end position="87"/>
    </location>
</feature>
<dbReference type="FunFam" id="4.10.280.10:FF:000019">
    <property type="entry name" value="Myc proto-oncogene protein"/>
    <property type="match status" value="1"/>
</dbReference>
<keyword evidence="5" id="KW-0804">Transcription</keyword>
<evidence type="ECO:0000256" key="5">
    <source>
        <dbReference type="ARBA" id="ARBA00023163"/>
    </source>
</evidence>
<dbReference type="Pfam" id="PF00010">
    <property type="entry name" value="HLH"/>
    <property type="match status" value="1"/>
</dbReference>
<accession>A0A1B6G1C4</accession>
<keyword evidence="7" id="KW-0175">Coiled coil</keyword>
<dbReference type="SMART" id="SM00353">
    <property type="entry name" value="HLH"/>
    <property type="match status" value="1"/>
</dbReference>
<dbReference type="SUPFAM" id="SSF47459">
    <property type="entry name" value="HLH, helix-loop-helix DNA-binding domain"/>
    <property type="match status" value="1"/>
</dbReference>
<comment type="similarity">
    <text evidence="1">Belongs to the MAX family.</text>
</comment>
<evidence type="ECO:0000313" key="10">
    <source>
        <dbReference type="EMBL" id="JAS56247.1"/>
    </source>
</evidence>
<protein>
    <recommendedName>
        <fullName evidence="9">BHLH domain-containing protein</fullName>
    </recommendedName>
</protein>
<feature type="region of interest" description="Disordered" evidence="8">
    <location>
        <begin position="1"/>
        <end position="31"/>
    </location>
</feature>
<keyword evidence="6" id="KW-0539">Nucleus</keyword>
<organism evidence="10">
    <name type="scientific">Cuerna arida</name>
    <dbReference type="NCBI Taxonomy" id="1464854"/>
    <lineage>
        <taxon>Eukaryota</taxon>
        <taxon>Metazoa</taxon>
        <taxon>Ecdysozoa</taxon>
        <taxon>Arthropoda</taxon>
        <taxon>Hexapoda</taxon>
        <taxon>Insecta</taxon>
        <taxon>Pterygota</taxon>
        <taxon>Neoptera</taxon>
        <taxon>Paraneoptera</taxon>
        <taxon>Hemiptera</taxon>
        <taxon>Auchenorrhyncha</taxon>
        <taxon>Membracoidea</taxon>
        <taxon>Cicadellidae</taxon>
        <taxon>Cicadellinae</taxon>
        <taxon>Proconiini</taxon>
        <taxon>Cuerna</taxon>
    </lineage>
</organism>
<feature type="non-terminal residue" evidence="10">
    <location>
        <position position="145"/>
    </location>
</feature>
<reference evidence="10" key="1">
    <citation type="submission" date="2015-11" db="EMBL/GenBank/DDBJ databases">
        <title>De novo transcriptome assembly of four potential Pierce s Disease insect vectors from Arizona vineyards.</title>
        <authorList>
            <person name="Tassone E.E."/>
        </authorList>
    </citation>
    <scope>NUCLEOTIDE SEQUENCE</scope>
</reference>
<evidence type="ECO:0000256" key="4">
    <source>
        <dbReference type="ARBA" id="ARBA00023159"/>
    </source>
</evidence>
<evidence type="ECO:0000256" key="2">
    <source>
        <dbReference type="ARBA" id="ARBA00023015"/>
    </source>
</evidence>
<gene>
    <name evidence="10" type="ORF">g.47730</name>
</gene>
<dbReference type="InterPro" id="IPR011598">
    <property type="entry name" value="bHLH_dom"/>
</dbReference>
<dbReference type="PANTHER" id="PTHR10328:SF3">
    <property type="entry name" value="PROTEIN MAX"/>
    <property type="match status" value="1"/>
</dbReference>
<dbReference type="GO" id="GO:0045944">
    <property type="term" value="P:positive regulation of transcription by RNA polymerase II"/>
    <property type="evidence" value="ECO:0007669"/>
    <property type="project" value="TreeGrafter"/>
</dbReference>
<evidence type="ECO:0000256" key="8">
    <source>
        <dbReference type="SAM" id="MobiDB-lite"/>
    </source>
</evidence>
<keyword evidence="2" id="KW-0805">Transcription regulation</keyword>
<proteinExistence type="inferred from homology"/>
<evidence type="ECO:0000256" key="6">
    <source>
        <dbReference type="ARBA" id="ARBA00023242"/>
    </source>
</evidence>
<dbReference type="GO" id="GO:0003677">
    <property type="term" value="F:DNA binding"/>
    <property type="evidence" value="ECO:0007669"/>
    <property type="project" value="UniProtKB-KW"/>
</dbReference>
<name>A0A1B6G1C4_9HEMI</name>
<dbReference type="PANTHER" id="PTHR10328">
    <property type="entry name" value="PROTEIN MAX MYC-ASSOCIATED FACTOR X"/>
    <property type="match status" value="1"/>
</dbReference>
<evidence type="ECO:0000259" key="9">
    <source>
        <dbReference type="PROSITE" id="PS50888"/>
    </source>
</evidence>
<dbReference type="InterPro" id="IPR036638">
    <property type="entry name" value="HLH_DNA-bd_sf"/>
</dbReference>
<dbReference type="AlphaFoldDB" id="A0A1B6G1C4"/>
<feature type="compositionally biased region" description="Polar residues" evidence="8">
    <location>
        <begin position="19"/>
        <end position="31"/>
    </location>
</feature>
<dbReference type="GO" id="GO:0003700">
    <property type="term" value="F:DNA-binding transcription factor activity"/>
    <property type="evidence" value="ECO:0007669"/>
    <property type="project" value="TreeGrafter"/>
</dbReference>
<evidence type="ECO:0000256" key="3">
    <source>
        <dbReference type="ARBA" id="ARBA00023125"/>
    </source>
</evidence>
<dbReference type="Gene3D" id="4.10.280.10">
    <property type="entry name" value="Helix-loop-helix DNA-binding domain"/>
    <property type="match status" value="1"/>
</dbReference>
<dbReference type="GO" id="GO:0090575">
    <property type="term" value="C:RNA polymerase II transcription regulator complex"/>
    <property type="evidence" value="ECO:0007669"/>
    <property type="project" value="TreeGrafter"/>
</dbReference>
<dbReference type="PROSITE" id="PS50888">
    <property type="entry name" value="BHLH"/>
    <property type="match status" value="1"/>
</dbReference>